<feature type="compositionally biased region" description="Gly residues" evidence="18">
    <location>
        <begin position="19"/>
        <end position="53"/>
    </location>
</feature>
<dbReference type="EC" id="2.7.1.182" evidence="15"/>
<keyword evidence="9" id="KW-0418">Kinase</keyword>
<dbReference type="AlphaFoldDB" id="A0A835WDU1"/>
<accession>A0A835WDU1</accession>
<dbReference type="InterPro" id="IPR039606">
    <property type="entry name" value="Phytol/farnesol_kinase"/>
</dbReference>
<dbReference type="InterPro" id="IPR002893">
    <property type="entry name" value="Znf_MYND"/>
</dbReference>
<keyword evidence="21" id="KW-1185">Reference proteome</keyword>
<sequence length="874" mass="88225">MPMPGQASSSAGDGSTGSSTGGSIGISANGGSGGSGAGGSGSDAGGTHSGATGGASDRGQQATGTNGAVPGVACELVAGPAVHCFTLWALLCARLGVLTSAGSDADGVDGGPISTPPGAPMSAADAAAQSTEPPPPAAERHSAPGGGGPHGRAHVMAGVPHDLLVRPLRPNLETSTGLDSAQEATAAVTAAAWMLWAERRGGAARTRAAAAAAPQAPAAAPGQPLQQPQQQPQPQRLPQPEARLALQICDGILACYPGLCAAPPPAHLLSALDAALQQVLWLLAELPPRQVAARLPRLWRALLPQLDRGSPKGAVAAARALKLLRPDPQHQQPQPQLQPQAGPAGCYSMRCALDAGLLPAMERLLRDPALFTDPDASCADVVCGADLVLLRTGVWPAVLAHGPLAQVVGLVATLANVARAAGGLKGPREEAEGPAVTALLAGLLDQMCVLRTGGEAMQGQPQPAHEQMPAAPATGGSSTGGGGSPHTPGSLAAAGGAPPAGSAAAAQQALLASFAMQTWLPLLVEDAARTASRWRAQGGPGGPLAGGPSGADGAAGPLPGVVRVVRLATAVLAHIGALGRQGCTAVGTVWRTRVLPDYRGVWRLAAVLAPPVHHGRDLDPGLEAALLDLVAAALMVNPFSAMSLVNWFVPPAQQPQQPQHSPQSEQSEQGTYANLRRALRPAAERHGCAALLAYLDTMAAAEEAAAQRPAVEGSADVHNAAFDEVASLHRALLQDPSWQRRRDGMAYLLPPAEVEARLRDAGLVVVCFGSSLAVEMEYGTMLGGDADSNVRLLLAVVAGAAMLCGNPGCSGLDGPSALIRPGGSKTCARCKAVRYCCGACQLQHWREGGHSQMCAHIKATRESIEHVGMGMGAA</sequence>
<keyword evidence="7" id="KW-0479">Metal-binding</keyword>
<evidence type="ECO:0000256" key="10">
    <source>
        <dbReference type="ARBA" id="ARBA00022833"/>
    </source>
</evidence>
<keyword evidence="6" id="KW-0812">Transmembrane</keyword>
<evidence type="ECO:0000256" key="17">
    <source>
        <dbReference type="PROSITE-ProRule" id="PRU00134"/>
    </source>
</evidence>
<dbReference type="Proteomes" id="UP000650467">
    <property type="component" value="Unassembled WGS sequence"/>
</dbReference>
<evidence type="ECO:0000256" key="9">
    <source>
        <dbReference type="ARBA" id="ARBA00022777"/>
    </source>
</evidence>
<evidence type="ECO:0000256" key="12">
    <source>
        <dbReference type="ARBA" id="ARBA00022989"/>
    </source>
</evidence>
<dbReference type="PROSITE" id="PS01360">
    <property type="entry name" value="ZF_MYND_1"/>
    <property type="match status" value="1"/>
</dbReference>
<evidence type="ECO:0000256" key="13">
    <source>
        <dbReference type="ARBA" id="ARBA00023136"/>
    </source>
</evidence>
<keyword evidence="3" id="KW-0150">Chloroplast</keyword>
<dbReference type="EMBL" id="JAEHOC010000001">
    <property type="protein sequence ID" value="KAG2445533.1"/>
    <property type="molecule type" value="Genomic_DNA"/>
</dbReference>
<feature type="region of interest" description="Disordered" evidence="18">
    <location>
        <begin position="105"/>
        <end position="155"/>
    </location>
</feature>
<evidence type="ECO:0000256" key="16">
    <source>
        <dbReference type="ARBA" id="ARBA00048889"/>
    </source>
</evidence>
<keyword evidence="8 17" id="KW-0863">Zinc-finger</keyword>
<feature type="compositionally biased region" description="Low complexity" evidence="18">
    <location>
        <begin position="120"/>
        <end position="131"/>
    </location>
</feature>
<feature type="region of interest" description="Disordered" evidence="18">
    <location>
        <begin position="206"/>
        <end position="238"/>
    </location>
</feature>
<evidence type="ECO:0000256" key="14">
    <source>
        <dbReference type="ARBA" id="ARBA00024015"/>
    </source>
</evidence>
<feature type="region of interest" description="Disordered" evidence="18">
    <location>
        <begin position="455"/>
        <end position="498"/>
    </location>
</feature>
<feature type="region of interest" description="Disordered" evidence="18">
    <location>
        <begin position="1"/>
        <end position="64"/>
    </location>
</feature>
<keyword evidence="10" id="KW-0862">Zinc</keyword>
<dbReference type="GO" id="GO:0008270">
    <property type="term" value="F:zinc ion binding"/>
    <property type="evidence" value="ECO:0007669"/>
    <property type="project" value="UniProtKB-KW"/>
</dbReference>
<gene>
    <name evidence="20" type="ORF">HXX76_000148</name>
</gene>
<evidence type="ECO:0000313" key="21">
    <source>
        <dbReference type="Proteomes" id="UP000650467"/>
    </source>
</evidence>
<keyword evidence="11" id="KW-0809">Transit peptide</keyword>
<comment type="caution">
    <text evidence="20">The sequence shown here is derived from an EMBL/GenBank/DDBJ whole genome shotgun (WGS) entry which is preliminary data.</text>
</comment>
<dbReference type="PANTHER" id="PTHR32523">
    <property type="entry name" value="PHYTOL KINASE 1, CHLOROPLASTIC"/>
    <property type="match status" value="1"/>
</dbReference>
<dbReference type="OrthoDB" id="553185at2759"/>
<comment type="pathway">
    <text evidence="14">Cofactor biosynthesis; tocopherol biosynthesis.</text>
</comment>
<dbReference type="GO" id="GO:0016020">
    <property type="term" value="C:membrane"/>
    <property type="evidence" value="ECO:0007669"/>
    <property type="project" value="UniProtKB-SubCell"/>
</dbReference>
<dbReference type="PROSITE" id="PS50865">
    <property type="entry name" value="ZF_MYND_2"/>
    <property type="match status" value="1"/>
</dbReference>
<comment type="subcellular location">
    <subcellularLocation>
        <location evidence="1">Plastid</location>
        <location evidence="1">Chloroplast membrane</location>
        <topology evidence="1">Multi-pass membrane protein</topology>
    </subcellularLocation>
</comment>
<proteinExistence type="inferred from homology"/>
<evidence type="ECO:0000256" key="5">
    <source>
        <dbReference type="ARBA" id="ARBA00022679"/>
    </source>
</evidence>
<protein>
    <recommendedName>
        <fullName evidence="15">phytol kinase</fullName>
        <ecNumber evidence="15">2.7.1.182</ecNumber>
    </recommendedName>
</protein>
<dbReference type="GO" id="GO:0010276">
    <property type="term" value="F:phytol kinase activity"/>
    <property type="evidence" value="ECO:0007669"/>
    <property type="project" value="UniProtKB-EC"/>
</dbReference>
<dbReference type="PANTHER" id="PTHR32523:SF8">
    <property type="entry name" value="DOLICHOL KINASE"/>
    <property type="match status" value="1"/>
</dbReference>
<evidence type="ECO:0000256" key="8">
    <source>
        <dbReference type="ARBA" id="ARBA00022771"/>
    </source>
</evidence>
<dbReference type="Pfam" id="PF01753">
    <property type="entry name" value="zf-MYND"/>
    <property type="match status" value="1"/>
</dbReference>
<evidence type="ECO:0000256" key="11">
    <source>
        <dbReference type="ARBA" id="ARBA00022946"/>
    </source>
</evidence>
<evidence type="ECO:0000313" key="20">
    <source>
        <dbReference type="EMBL" id="KAG2445533.1"/>
    </source>
</evidence>
<keyword evidence="12" id="KW-1133">Transmembrane helix</keyword>
<keyword evidence="5" id="KW-0808">Transferase</keyword>
<evidence type="ECO:0000256" key="7">
    <source>
        <dbReference type="ARBA" id="ARBA00022723"/>
    </source>
</evidence>
<comment type="similarity">
    <text evidence="2">Belongs to the polyprenol kinase family.</text>
</comment>
<evidence type="ECO:0000256" key="18">
    <source>
        <dbReference type="SAM" id="MobiDB-lite"/>
    </source>
</evidence>
<feature type="compositionally biased region" description="Low complexity" evidence="18">
    <location>
        <begin position="485"/>
        <end position="498"/>
    </location>
</feature>
<feature type="compositionally biased region" description="Low complexity" evidence="18">
    <location>
        <begin position="7"/>
        <end position="18"/>
    </location>
</feature>
<dbReference type="GO" id="GO:0009507">
    <property type="term" value="C:chloroplast"/>
    <property type="evidence" value="ECO:0007669"/>
    <property type="project" value="UniProtKB-SubCell"/>
</dbReference>
<evidence type="ECO:0000256" key="15">
    <source>
        <dbReference type="ARBA" id="ARBA00039024"/>
    </source>
</evidence>
<keyword evidence="4" id="KW-0934">Plastid</keyword>
<organism evidence="20 21">
    <name type="scientific">Chlamydomonas incerta</name>
    <dbReference type="NCBI Taxonomy" id="51695"/>
    <lineage>
        <taxon>Eukaryota</taxon>
        <taxon>Viridiplantae</taxon>
        <taxon>Chlorophyta</taxon>
        <taxon>core chlorophytes</taxon>
        <taxon>Chlorophyceae</taxon>
        <taxon>CS clade</taxon>
        <taxon>Chlamydomonadales</taxon>
        <taxon>Chlamydomonadaceae</taxon>
        <taxon>Chlamydomonas</taxon>
    </lineage>
</organism>
<evidence type="ECO:0000256" key="3">
    <source>
        <dbReference type="ARBA" id="ARBA00022528"/>
    </source>
</evidence>
<evidence type="ECO:0000259" key="19">
    <source>
        <dbReference type="PROSITE" id="PS50865"/>
    </source>
</evidence>
<evidence type="ECO:0000256" key="2">
    <source>
        <dbReference type="ARBA" id="ARBA00010794"/>
    </source>
</evidence>
<reference evidence="20" key="1">
    <citation type="journal article" date="2020" name="bioRxiv">
        <title>Comparative genomics of Chlamydomonas.</title>
        <authorList>
            <person name="Craig R.J."/>
            <person name="Hasan A.R."/>
            <person name="Ness R.W."/>
            <person name="Keightley P.D."/>
        </authorList>
    </citation>
    <scope>NUCLEOTIDE SEQUENCE</scope>
    <source>
        <strain evidence="20">SAG 7.73</strain>
    </source>
</reference>
<evidence type="ECO:0000256" key="1">
    <source>
        <dbReference type="ARBA" id="ARBA00004508"/>
    </source>
</evidence>
<dbReference type="Gene3D" id="6.10.140.2220">
    <property type="match status" value="1"/>
</dbReference>
<evidence type="ECO:0000256" key="6">
    <source>
        <dbReference type="ARBA" id="ARBA00022692"/>
    </source>
</evidence>
<comment type="catalytic activity">
    <reaction evidence="16">
        <text>phytol + CTP = phytyl phosphate + CDP + H(+)</text>
        <dbReference type="Rhea" id="RHEA:38055"/>
        <dbReference type="ChEBI" id="CHEBI:15378"/>
        <dbReference type="ChEBI" id="CHEBI:17327"/>
        <dbReference type="ChEBI" id="CHEBI:37563"/>
        <dbReference type="ChEBI" id="CHEBI:58069"/>
        <dbReference type="ChEBI" id="CHEBI:75483"/>
        <dbReference type="EC" id="2.7.1.182"/>
    </reaction>
</comment>
<keyword evidence="13" id="KW-0472">Membrane</keyword>
<evidence type="ECO:0000256" key="4">
    <source>
        <dbReference type="ARBA" id="ARBA00022640"/>
    </source>
</evidence>
<feature type="domain" description="MYND-type" evidence="19">
    <location>
        <begin position="801"/>
        <end position="854"/>
    </location>
</feature>
<name>A0A835WDU1_CHLIN</name>
<dbReference type="SUPFAM" id="SSF144232">
    <property type="entry name" value="HIT/MYND zinc finger-like"/>
    <property type="match status" value="1"/>
</dbReference>